<protein>
    <submittedName>
        <fullName evidence="3">DUF4832 domain-containing protein</fullName>
    </submittedName>
</protein>
<dbReference type="Pfam" id="PF16116">
    <property type="entry name" value="DUF4832"/>
    <property type="match status" value="1"/>
</dbReference>
<feature type="chain" id="PRO_5047096929" evidence="1">
    <location>
        <begin position="20"/>
        <end position="483"/>
    </location>
</feature>
<feature type="domain" description="DUF4832" evidence="2">
    <location>
        <begin position="288"/>
        <end position="442"/>
    </location>
</feature>
<dbReference type="Gene3D" id="3.20.20.80">
    <property type="entry name" value="Glycosidases"/>
    <property type="match status" value="1"/>
</dbReference>
<keyword evidence="1" id="KW-0732">Signal</keyword>
<evidence type="ECO:0000259" key="2">
    <source>
        <dbReference type="Pfam" id="PF16116"/>
    </source>
</evidence>
<name>A0ABT1QQT0_9GAMM</name>
<gene>
    <name evidence="3" type="ORF">NM961_08025</name>
</gene>
<proteinExistence type="predicted"/>
<dbReference type="EMBL" id="JANFQO010000006">
    <property type="protein sequence ID" value="MCQ4164656.1"/>
    <property type="molecule type" value="Genomic_DNA"/>
</dbReference>
<evidence type="ECO:0000313" key="3">
    <source>
        <dbReference type="EMBL" id="MCQ4164656.1"/>
    </source>
</evidence>
<organism evidence="3 4">
    <name type="scientific">Tahibacter harae</name>
    <dbReference type="NCBI Taxonomy" id="2963937"/>
    <lineage>
        <taxon>Bacteria</taxon>
        <taxon>Pseudomonadati</taxon>
        <taxon>Pseudomonadota</taxon>
        <taxon>Gammaproteobacteria</taxon>
        <taxon>Lysobacterales</taxon>
        <taxon>Rhodanobacteraceae</taxon>
        <taxon>Tahibacter</taxon>
    </lineage>
</organism>
<comment type="caution">
    <text evidence="3">The sequence shown here is derived from an EMBL/GenBank/DDBJ whole genome shotgun (WGS) entry which is preliminary data.</text>
</comment>
<feature type="signal peptide" evidence="1">
    <location>
        <begin position="1"/>
        <end position="19"/>
    </location>
</feature>
<evidence type="ECO:0000313" key="4">
    <source>
        <dbReference type="Proteomes" id="UP001165498"/>
    </source>
</evidence>
<accession>A0ABT1QQT0</accession>
<dbReference type="Proteomes" id="UP001165498">
    <property type="component" value="Unassembled WGS sequence"/>
</dbReference>
<dbReference type="RefSeq" id="WP_255913534.1">
    <property type="nucleotide sequence ID" value="NZ_JANFQO010000006.1"/>
</dbReference>
<reference evidence="3" key="1">
    <citation type="submission" date="2022-07" db="EMBL/GenBank/DDBJ databases">
        <title>Tahibacter sp., a new gammaproteobacterium isolated from the silt sample collected at pig farm.</title>
        <authorList>
            <person name="Chen H."/>
        </authorList>
    </citation>
    <scope>NUCLEOTIDE SEQUENCE</scope>
    <source>
        <strain evidence="3">P2K</strain>
    </source>
</reference>
<keyword evidence="4" id="KW-1185">Reference proteome</keyword>
<sequence>MRLFPLLACCLLLTLDAGAVDFTPAAASDDIDNPHKGYMLWGTTWAQGSADNYYGASIYHVYVPWREVETADQVFDWAGFEQRHLQPILADDPDATFVLRLVADYPDGVGSGLSYFYTGGQLERDYPLFLEQAPLNIPGTDYASCDGDGPGRTPAWNHPAFVSQAVQLVQALGQRYDGDARITAVQVGLLGLWGEWHQSGCDANAPGNAVKLAVREAYAGAFTRTRLQTRYARDPDVVNADFGFHEDYFPSFTANCIYGFPLCDASGDWNLEYGFANVVPAARGNWRFNPVSGESPLTSQQNSWTSDTDDVIAVLRNYHFSFLGPAGKHEQAGFGVPLARIKRALGYDLSVVRFSLSDPVSQGSSLAWRLELANRGSAPVYHAVQGKLELLDAGNTVRAMAPLALDLRGAEPGATTVYRGRLLWSGLTPGNYTVRLSIADAVAGRPGIVLQNTARDSAAAGVRLGMVVVGPVGDRLFADAFSE</sequence>
<dbReference type="InterPro" id="IPR032267">
    <property type="entry name" value="DUF4832"/>
</dbReference>
<evidence type="ECO:0000256" key="1">
    <source>
        <dbReference type="SAM" id="SignalP"/>
    </source>
</evidence>